<keyword evidence="1" id="KW-0812">Transmembrane</keyword>
<name>A0A1I7Z981_9BILA</name>
<keyword evidence="1" id="KW-1133">Transmembrane helix</keyword>
<evidence type="ECO:0000256" key="1">
    <source>
        <dbReference type="SAM" id="Phobius"/>
    </source>
</evidence>
<keyword evidence="2" id="KW-1185">Reference proteome</keyword>
<dbReference type="Proteomes" id="UP000095287">
    <property type="component" value="Unplaced"/>
</dbReference>
<evidence type="ECO:0000313" key="3">
    <source>
        <dbReference type="WBParaSite" id="L893_g24191.t1"/>
    </source>
</evidence>
<dbReference type="AlphaFoldDB" id="A0A1I7Z981"/>
<dbReference type="WBParaSite" id="L893_g24191.t1">
    <property type="protein sequence ID" value="L893_g24191.t1"/>
    <property type="gene ID" value="L893_g24191"/>
</dbReference>
<feature type="transmembrane region" description="Helical" evidence="1">
    <location>
        <begin position="20"/>
        <end position="42"/>
    </location>
</feature>
<proteinExistence type="predicted"/>
<accession>A0A1I7Z981</accession>
<sequence>MNFPRKHVDLSDEKIYDLLIVGICVCFSIIFAALVFLVLCMVETIRQAIWSRNGGAYEFNDPTEVLVKSDRKKYFTFCKKLKQIATK</sequence>
<organism evidence="2 3">
    <name type="scientific">Steinernema glaseri</name>
    <dbReference type="NCBI Taxonomy" id="37863"/>
    <lineage>
        <taxon>Eukaryota</taxon>
        <taxon>Metazoa</taxon>
        <taxon>Ecdysozoa</taxon>
        <taxon>Nematoda</taxon>
        <taxon>Chromadorea</taxon>
        <taxon>Rhabditida</taxon>
        <taxon>Tylenchina</taxon>
        <taxon>Panagrolaimomorpha</taxon>
        <taxon>Strongyloidoidea</taxon>
        <taxon>Steinernematidae</taxon>
        <taxon>Steinernema</taxon>
    </lineage>
</organism>
<protein>
    <submittedName>
        <fullName evidence="3">Col_cuticle_N domain-containing protein</fullName>
    </submittedName>
</protein>
<reference evidence="3" key="1">
    <citation type="submission" date="2016-11" db="UniProtKB">
        <authorList>
            <consortium name="WormBaseParasite"/>
        </authorList>
    </citation>
    <scope>IDENTIFICATION</scope>
</reference>
<evidence type="ECO:0000313" key="2">
    <source>
        <dbReference type="Proteomes" id="UP000095287"/>
    </source>
</evidence>
<keyword evidence="1" id="KW-0472">Membrane</keyword>